<reference evidence="4" key="1">
    <citation type="submission" date="2023-01" db="EMBL/GenBank/DDBJ databases">
        <title>The chitinases involved in constricting ring structure development in the nematode-trapping fungus Drechslerella dactyloides.</title>
        <authorList>
            <person name="Wang R."/>
            <person name="Zhang L."/>
            <person name="Tang P."/>
            <person name="Li S."/>
            <person name="Liang L."/>
        </authorList>
    </citation>
    <scope>NUCLEOTIDE SEQUENCE</scope>
    <source>
        <strain evidence="4">YMF1.00031</strain>
    </source>
</reference>
<keyword evidence="3" id="KW-0560">Oxidoreductase</keyword>
<dbReference type="SUPFAM" id="SSF51735">
    <property type="entry name" value="NAD(P)-binding Rossmann-fold domains"/>
    <property type="match status" value="1"/>
</dbReference>
<dbReference type="InterPro" id="IPR002347">
    <property type="entry name" value="SDR_fam"/>
</dbReference>
<dbReference type="InterPro" id="IPR057571">
    <property type="entry name" value="SDR_PhqE-like"/>
</dbReference>
<evidence type="ECO:0000313" key="4">
    <source>
        <dbReference type="EMBL" id="KAJ6258903.1"/>
    </source>
</evidence>
<evidence type="ECO:0000256" key="3">
    <source>
        <dbReference type="ARBA" id="ARBA00023002"/>
    </source>
</evidence>
<keyword evidence="2" id="KW-0521">NADP</keyword>
<dbReference type="PANTHER" id="PTHR43477">
    <property type="entry name" value="DIHYDROANTICAPSIN 7-DEHYDROGENASE"/>
    <property type="match status" value="1"/>
</dbReference>
<dbReference type="PRINTS" id="PR00081">
    <property type="entry name" value="GDHRDH"/>
</dbReference>
<dbReference type="InterPro" id="IPR051122">
    <property type="entry name" value="SDR_DHRS6-like"/>
</dbReference>
<comment type="caution">
    <text evidence="4">The sequence shown here is derived from an EMBL/GenBank/DDBJ whole genome shotgun (WGS) entry which is preliminary data.</text>
</comment>
<dbReference type="CDD" id="cd05233">
    <property type="entry name" value="SDR_c"/>
    <property type="match status" value="1"/>
</dbReference>
<comment type="similarity">
    <text evidence="1">Belongs to the short-chain dehydrogenases/reductases (SDR) family.</text>
</comment>
<dbReference type="InterPro" id="IPR036291">
    <property type="entry name" value="NAD(P)-bd_dom_sf"/>
</dbReference>
<proteinExistence type="inferred from homology"/>
<dbReference type="Pfam" id="PF23441">
    <property type="entry name" value="SDR"/>
    <property type="match status" value="1"/>
</dbReference>
<dbReference type="AlphaFoldDB" id="A0AAD6IUG0"/>
<dbReference type="GO" id="GO:0016491">
    <property type="term" value="F:oxidoreductase activity"/>
    <property type="evidence" value="ECO:0007669"/>
    <property type="project" value="UniProtKB-KW"/>
</dbReference>
<gene>
    <name evidence="4" type="ORF">Dda_5798</name>
</gene>
<name>A0AAD6IUG0_DREDA</name>
<evidence type="ECO:0000313" key="5">
    <source>
        <dbReference type="Proteomes" id="UP001221413"/>
    </source>
</evidence>
<keyword evidence="5" id="KW-1185">Reference proteome</keyword>
<dbReference type="Proteomes" id="UP001221413">
    <property type="component" value="Unassembled WGS sequence"/>
</dbReference>
<dbReference type="PANTHER" id="PTHR43477:SF1">
    <property type="entry name" value="DIHYDROANTICAPSIN 7-DEHYDROGENASE"/>
    <property type="match status" value="1"/>
</dbReference>
<sequence>MAPKYTNKLQGKRVLVLGGTSGIGFCVAEAAIEHGAIVTIASSRQTSIDKAIQRIKDSYPDAASRINGTTCNLAGDDLEDQIKALYEFATNSGADKLDHVVNTAGDAFGLPKISEVTIETLGQLSRVRLFGSIMLAKYAASNMNSSAESSFTTTSGVNGAKPGEGWAAVTGFVTAQEGLIRGLAKDLKPIRANNVSPGAVHTELFNNFGNEEQVKAMVETFAGQTLTKRIGKPEDLAETYIYIMKNPFLTGTIQQVEGGYLLV</sequence>
<organism evidence="4 5">
    <name type="scientific">Drechslerella dactyloides</name>
    <name type="common">Nematode-trapping fungus</name>
    <name type="synonym">Arthrobotrys dactyloides</name>
    <dbReference type="NCBI Taxonomy" id="74499"/>
    <lineage>
        <taxon>Eukaryota</taxon>
        <taxon>Fungi</taxon>
        <taxon>Dikarya</taxon>
        <taxon>Ascomycota</taxon>
        <taxon>Pezizomycotina</taxon>
        <taxon>Orbiliomycetes</taxon>
        <taxon>Orbiliales</taxon>
        <taxon>Orbiliaceae</taxon>
        <taxon>Drechslerella</taxon>
    </lineage>
</organism>
<accession>A0AAD6IUG0</accession>
<dbReference type="EMBL" id="JAQGDS010000007">
    <property type="protein sequence ID" value="KAJ6258903.1"/>
    <property type="molecule type" value="Genomic_DNA"/>
</dbReference>
<dbReference type="Gene3D" id="3.40.50.720">
    <property type="entry name" value="NAD(P)-binding Rossmann-like Domain"/>
    <property type="match status" value="1"/>
</dbReference>
<evidence type="ECO:0000256" key="2">
    <source>
        <dbReference type="ARBA" id="ARBA00022857"/>
    </source>
</evidence>
<evidence type="ECO:0000256" key="1">
    <source>
        <dbReference type="ARBA" id="ARBA00006484"/>
    </source>
</evidence>
<protein>
    <submittedName>
        <fullName evidence="4">Uncharacterized protein</fullName>
    </submittedName>
</protein>